<dbReference type="AlphaFoldDB" id="C5KMY7"/>
<feature type="non-terminal residue" evidence="1">
    <location>
        <position position="1"/>
    </location>
</feature>
<reference evidence="1 2" key="1">
    <citation type="submission" date="2008-07" db="EMBL/GenBank/DDBJ databases">
        <authorList>
            <person name="El-Sayed N."/>
            <person name="Caler E."/>
            <person name="Inman J."/>
            <person name="Amedeo P."/>
            <person name="Hass B."/>
            <person name="Wortman J."/>
        </authorList>
    </citation>
    <scope>NUCLEOTIDE SEQUENCE [LARGE SCALE GENOMIC DNA]</scope>
    <source>
        <strain evidence="2">ATCC 50983 / TXsc</strain>
    </source>
</reference>
<accession>C5KMY7</accession>
<dbReference type="GeneID" id="9044310"/>
<evidence type="ECO:0000313" key="1">
    <source>
        <dbReference type="EMBL" id="EER14295.1"/>
    </source>
</evidence>
<dbReference type="RefSeq" id="XP_002782500.1">
    <property type="nucleotide sequence ID" value="XM_002782454.1"/>
</dbReference>
<organism evidence="2">
    <name type="scientific">Perkinsus marinus (strain ATCC 50983 / TXsc)</name>
    <dbReference type="NCBI Taxonomy" id="423536"/>
    <lineage>
        <taxon>Eukaryota</taxon>
        <taxon>Sar</taxon>
        <taxon>Alveolata</taxon>
        <taxon>Perkinsozoa</taxon>
        <taxon>Perkinsea</taxon>
        <taxon>Perkinsida</taxon>
        <taxon>Perkinsidae</taxon>
        <taxon>Perkinsus</taxon>
    </lineage>
</organism>
<dbReference type="Proteomes" id="UP000007800">
    <property type="component" value="Unassembled WGS sequence"/>
</dbReference>
<gene>
    <name evidence="1" type="ORF">Pmar_PMAR029371</name>
</gene>
<sequence>VCSSSLELIAPEICQDARGIHVHNYLLHCLGLIENGGAEVLDDVHSSLGRSLTMQQALRYTDVLSDAKWKHGGVLNF</sequence>
<protein>
    <submittedName>
        <fullName evidence="1">Uncharacterized protein</fullName>
    </submittedName>
</protein>
<dbReference type="EMBL" id="GG674496">
    <property type="protein sequence ID" value="EER14295.1"/>
    <property type="molecule type" value="Genomic_DNA"/>
</dbReference>
<evidence type="ECO:0000313" key="2">
    <source>
        <dbReference type="Proteomes" id="UP000007800"/>
    </source>
</evidence>
<name>C5KMY7_PERM5</name>
<dbReference type="InParanoid" id="C5KMY7"/>
<feature type="non-terminal residue" evidence="1">
    <location>
        <position position="77"/>
    </location>
</feature>
<proteinExistence type="predicted"/>
<keyword evidence="2" id="KW-1185">Reference proteome</keyword>
<dbReference type="OrthoDB" id="429813at2759"/>